<dbReference type="PANTHER" id="PTHR10869">
    <property type="entry name" value="PROLYL 4-HYDROXYLASE ALPHA SUBUNIT"/>
    <property type="match status" value="1"/>
</dbReference>
<evidence type="ECO:0000313" key="16">
    <source>
        <dbReference type="Ensembl" id="ENSACLP00000079732.1"/>
    </source>
</evidence>
<dbReference type="InterPro" id="IPR019734">
    <property type="entry name" value="TPR_rpt"/>
</dbReference>
<keyword evidence="17" id="KW-1185">Reference proteome</keyword>
<evidence type="ECO:0000256" key="3">
    <source>
        <dbReference type="ARBA" id="ARBA00004319"/>
    </source>
</evidence>
<evidence type="ECO:0000256" key="11">
    <source>
        <dbReference type="ARBA" id="ARBA00023002"/>
    </source>
</evidence>
<dbReference type="GO" id="GO:0005506">
    <property type="term" value="F:iron ion binding"/>
    <property type="evidence" value="ECO:0007669"/>
    <property type="project" value="InterPro"/>
</dbReference>
<evidence type="ECO:0000256" key="1">
    <source>
        <dbReference type="ARBA" id="ARBA00001961"/>
    </source>
</evidence>
<keyword evidence="8" id="KW-0256">Endoplasmic reticulum</keyword>
<reference evidence="16" key="3">
    <citation type="submission" date="2025-09" db="UniProtKB">
        <authorList>
            <consortium name="Ensembl"/>
        </authorList>
    </citation>
    <scope>IDENTIFICATION</scope>
</reference>
<dbReference type="Pfam" id="PF23558">
    <property type="entry name" value="TPR_P4H"/>
    <property type="match status" value="1"/>
</dbReference>
<comment type="cofactor">
    <cofactor evidence="1">
        <name>L-ascorbate</name>
        <dbReference type="ChEBI" id="CHEBI:38290"/>
    </cofactor>
</comment>
<comment type="subcellular location">
    <subcellularLocation>
        <location evidence="3">Endoplasmic reticulum lumen</location>
    </subcellularLocation>
</comment>
<sequence length="537" mass="61703">RECVCVWSQLWCRGVLLSACVSANLFFVTGHMTDLLFTEKDLVTSLKDYIRAEESKLEQIKKWADKLDVLSAAATQDPEGFLGHPVNAFKLMKRLNTEWGELESLVLTDVSDVFISNLTIQRQYFPNDDDQTGAAKALMRLQDTYQLDTNAISTGELPGLTLTVDDCYDLGKVVYSEADYYHTELWMAQALRQLDQGETSRAVDAVTVLDYLSYSVYQQGELERALEFTRRLLDLDPTHQRANGNLKYFEYQLAKQKKVEKVEEKEEESKVRQRRESKDDYLPERKKYEQLCRGQGIKLTPRRQSRLFCRYYDNNRHPRYVIGPVQQEDEWDSPHIVRYHNIVSEKDMEKVKELAKPRVSPSIFISRAAAELIPGRTPLVLYQRKGAWLGAYEHPVVDKINQLIEDVTGLNVKTAEDLQVANYGLGGQYEPHFDFGRKDEPDAFEELGTGNRIATWLLYMTDVQAGGATVFTDIGAAVKPKKGTAVFWYNLYPSGEGDYRTRHAACPVLLGNKWVSNKWIHERGQEFRRRCSLNETD</sequence>
<evidence type="ECO:0000256" key="6">
    <source>
        <dbReference type="ARBA" id="ARBA00022723"/>
    </source>
</evidence>
<comment type="similarity">
    <text evidence="4">Belongs to the P4HA family.</text>
</comment>
<proteinExistence type="inferred from homology"/>
<dbReference type="AlphaFoldDB" id="A0AAX7VF54"/>
<reference evidence="16" key="2">
    <citation type="submission" date="2025-08" db="UniProtKB">
        <authorList>
            <consortium name="Ensembl"/>
        </authorList>
    </citation>
    <scope>IDENTIFICATION</scope>
</reference>
<dbReference type="InterPro" id="IPR059068">
    <property type="entry name" value="TPR_P4H"/>
</dbReference>
<dbReference type="InterPro" id="IPR005123">
    <property type="entry name" value="Oxoglu/Fe-dep_dioxygenase_dom"/>
</dbReference>
<organism evidence="16 17">
    <name type="scientific">Astatotilapia calliptera</name>
    <name type="common">Eastern happy</name>
    <name type="synonym">Chromis callipterus</name>
    <dbReference type="NCBI Taxonomy" id="8154"/>
    <lineage>
        <taxon>Eukaryota</taxon>
        <taxon>Metazoa</taxon>
        <taxon>Chordata</taxon>
        <taxon>Craniata</taxon>
        <taxon>Vertebrata</taxon>
        <taxon>Euteleostomi</taxon>
        <taxon>Actinopterygii</taxon>
        <taxon>Neopterygii</taxon>
        <taxon>Teleostei</taxon>
        <taxon>Neoteleostei</taxon>
        <taxon>Acanthomorphata</taxon>
        <taxon>Ovalentaria</taxon>
        <taxon>Cichlomorphae</taxon>
        <taxon>Cichliformes</taxon>
        <taxon>Cichlidae</taxon>
        <taxon>African cichlids</taxon>
        <taxon>Pseudocrenilabrinae</taxon>
        <taxon>Haplochromini</taxon>
        <taxon>Astatotilapia</taxon>
    </lineage>
</organism>
<feature type="domain" description="Fe2OG dioxygenase" evidence="15">
    <location>
        <begin position="414"/>
        <end position="522"/>
    </location>
</feature>
<dbReference type="Gene3D" id="2.60.120.620">
    <property type="entry name" value="q2cbj1_9rhob like domain"/>
    <property type="match status" value="1"/>
</dbReference>
<dbReference type="InterPro" id="IPR044862">
    <property type="entry name" value="Pro_4_hyd_alph_FE2OG_OXY"/>
</dbReference>
<dbReference type="GO" id="GO:0005788">
    <property type="term" value="C:endoplasmic reticulum lumen"/>
    <property type="evidence" value="ECO:0007669"/>
    <property type="project" value="UniProtKB-SubCell"/>
</dbReference>
<evidence type="ECO:0000256" key="8">
    <source>
        <dbReference type="ARBA" id="ARBA00022824"/>
    </source>
</evidence>
<reference evidence="16" key="1">
    <citation type="submission" date="2018-05" db="EMBL/GenBank/DDBJ databases">
        <authorList>
            <person name="Datahose"/>
        </authorList>
    </citation>
    <scope>NUCLEOTIDE SEQUENCE</scope>
</reference>
<dbReference type="Proteomes" id="UP000265100">
    <property type="component" value="Chromosome 8"/>
</dbReference>
<evidence type="ECO:0000256" key="2">
    <source>
        <dbReference type="ARBA" id="ARBA00002035"/>
    </source>
</evidence>
<keyword evidence="10" id="KW-0223">Dioxygenase</keyword>
<protein>
    <recommendedName>
        <fullName evidence="5">procollagen-proline 4-dioxygenase</fullName>
        <ecNumber evidence="5">1.14.11.2</ecNumber>
    </recommendedName>
</protein>
<keyword evidence="6" id="KW-0479">Metal-binding</keyword>
<dbReference type="PANTHER" id="PTHR10869:SF221">
    <property type="entry name" value="PROCOLLAGEN-PROLINE 4-DIOXYGENASE"/>
    <property type="match status" value="1"/>
</dbReference>
<dbReference type="InterPro" id="IPR045054">
    <property type="entry name" value="P4HA-like"/>
</dbReference>
<evidence type="ECO:0000256" key="7">
    <source>
        <dbReference type="ARBA" id="ARBA00022803"/>
    </source>
</evidence>
<dbReference type="FunFam" id="1.25.40.10:FF:000006">
    <property type="entry name" value="Prolyl 4-hydroxylase subunit alpha 2"/>
    <property type="match status" value="1"/>
</dbReference>
<dbReference type="SUPFAM" id="SSF48452">
    <property type="entry name" value="TPR-like"/>
    <property type="match status" value="1"/>
</dbReference>
<feature type="repeat" description="TPR" evidence="14">
    <location>
        <begin position="206"/>
        <end position="239"/>
    </location>
</feature>
<evidence type="ECO:0000256" key="13">
    <source>
        <dbReference type="ARBA" id="ARBA00023180"/>
    </source>
</evidence>
<dbReference type="Gene3D" id="1.25.40.10">
    <property type="entry name" value="Tetratricopeptide repeat domain"/>
    <property type="match status" value="1"/>
</dbReference>
<dbReference type="PROSITE" id="PS51471">
    <property type="entry name" value="FE2OG_OXY"/>
    <property type="match status" value="1"/>
</dbReference>
<evidence type="ECO:0000256" key="9">
    <source>
        <dbReference type="ARBA" id="ARBA00022896"/>
    </source>
</evidence>
<dbReference type="GeneTree" id="ENSGT00940000166406"/>
<evidence type="ECO:0000256" key="4">
    <source>
        <dbReference type="ARBA" id="ARBA00006511"/>
    </source>
</evidence>
<keyword evidence="12" id="KW-0408">Iron</keyword>
<dbReference type="InterPro" id="IPR011990">
    <property type="entry name" value="TPR-like_helical_dom_sf"/>
</dbReference>
<dbReference type="Pfam" id="PF13640">
    <property type="entry name" value="2OG-FeII_Oxy_3"/>
    <property type="match status" value="1"/>
</dbReference>
<keyword evidence="11" id="KW-0560">Oxidoreductase</keyword>
<keyword evidence="7 14" id="KW-0802">TPR repeat</keyword>
<evidence type="ECO:0000313" key="17">
    <source>
        <dbReference type="Proteomes" id="UP000265100"/>
    </source>
</evidence>
<dbReference type="SMART" id="SM00702">
    <property type="entry name" value="P4Hc"/>
    <property type="match status" value="1"/>
</dbReference>
<dbReference type="FunFam" id="2.60.120.620:FF:000001">
    <property type="entry name" value="Prolyl 4-hydroxylase subunit alpha 2"/>
    <property type="match status" value="1"/>
</dbReference>
<evidence type="ECO:0000256" key="5">
    <source>
        <dbReference type="ARBA" id="ARBA00012269"/>
    </source>
</evidence>
<dbReference type="PROSITE" id="PS50005">
    <property type="entry name" value="TPR"/>
    <property type="match status" value="1"/>
</dbReference>
<evidence type="ECO:0000259" key="15">
    <source>
        <dbReference type="PROSITE" id="PS51471"/>
    </source>
</evidence>
<dbReference type="InterPro" id="IPR006620">
    <property type="entry name" value="Pro_4_hyd_alph"/>
</dbReference>
<accession>A0AAX7VF54</accession>
<dbReference type="Ensembl" id="ENSACLT00000055390.1">
    <property type="protein sequence ID" value="ENSACLP00000079732.1"/>
    <property type="gene ID" value="ENSACLG00000017635.2"/>
</dbReference>
<keyword evidence="9" id="KW-0847">Vitamin C</keyword>
<evidence type="ECO:0000256" key="10">
    <source>
        <dbReference type="ARBA" id="ARBA00022964"/>
    </source>
</evidence>
<dbReference type="Gene3D" id="6.10.140.1460">
    <property type="match status" value="1"/>
</dbReference>
<evidence type="ECO:0000256" key="14">
    <source>
        <dbReference type="PROSITE-ProRule" id="PRU00339"/>
    </source>
</evidence>
<name>A0AAX7VF54_ASTCA</name>
<keyword evidence="13" id="KW-0325">Glycoprotein</keyword>
<dbReference type="GO" id="GO:0031418">
    <property type="term" value="F:L-ascorbic acid binding"/>
    <property type="evidence" value="ECO:0007669"/>
    <property type="project" value="UniProtKB-KW"/>
</dbReference>
<dbReference type="GO" id="GO:0004656">
    <property type="term" value="F:procollagen-proline 4-dioxygenase activity"/>
    <property type="evidence" value="ECO:0007669"/>
    <property type="project" value="UniProtKB-EC"/>
</dbReference>
<dbReference type="EC" id="1.14.11.2" evidence="5"/>
<evidence type="ECO:0000256" key="12">
    <source>
        <dbReference type="ARBA" id="ARBA00023004"/>
    </source>
</evidence>
<comment type="function">
    <text evidence="2">Catalyzes the post-translational formation of 4-hydroxyproline in -Xaa-Pro-Gly- sequences in collagens and other proteins.</text>
</comment>
<dbReference type="Pfam" id="PF08336">
    <property type="entry name" value="P4Ha_N"/>
    <property type="match status" value="1"/>
</dbReference>
<dbReference type="InterPro" id="IPR013547">
    <property type="entry name" value="P4H_N"/>
</dbReference>